<feature type="compositionally biased region" description="Basic and acidic residues" evidence="1">
    <location>
        <begin position="9"/>
        <end position="28"/>
    </location>
</feature>
<reference evidence="4" key="1">
    <citation type="submission" date="2016-06" db="UniProtKB">
        <authorList>
            <consortium name="WormBaseParasite"/>
        </authorList>
    </citation>
    <scope>IDENTIFICATION</scope>
</reference>
<evidence type="ECO:0000256" key="1">
    <source>
        <dbReference type="SAM" id="MobiDB-lite"/>
    </source>
</evidence>
<sequence>MKKPSNRGFDSETHASKQHTDSKTVSDECHETYVSSPVDQLISRLLNSSLYSTGLNLDYWVEKCQATLSSVKANRRTYNSGSTELRRSKLTNPTSTRQLAPASPHPELIPLIENPNLLRCSHCYRTFRPDVALRHVDTCSRKTMLNGGEAPNALGSVVATGISTNQLRSRQTDLLQSLILSPRLGVPLTE</sequence>
<reference evidence="2 3" key="2">
    <citation type="submission" date="2018-11" db="EMBL/GenBank/DDBJ databases">
        <authorList>
            <consortium name="Pathogen Informatics"/>
        </authorList>
    </citation>
    <scope>NUCLEOTIDE SEQUENCE [LARGE SCALE GENOMIC DNA]</scope>
    <source>
        <strain evidence="2 3">Egypt</strain>
    </source>
</reference>
<dbReference type="WBParaSite" id="ECPE_0000730201-mRNA-1">
    <property type="protein sequence ID" value="ECPE_0000730201-mRNA-1"/>
    <property type="gene ID" value="ECPE_0000730201"/>
</dbReference>
<organism evidence="4">
    <name type="scientific">Echinostoma caproni</name>
    <dbReference type="NCBI Taxonomy" id="27848"/>
    <lineage>
        <taxon>Eukaryota</taxon>
        <taxon>Metazoa</taxon>
        <taxon>Spiralia</taxon>
        <taxon>Lophotrochozoa</taxon>
        <taxon>Platyhelminthes</taxon>
        <taxon>Trematoda</taxon>
        <taxon>Digenea</taxon>
        <taxon>Plagiorchiida</taxon>
        <taxon>Echinostomata</taxon>
        <taxon>Echinostomatoidea</taxon>
        <taxon>Echinostomatidae</taxon>
        <taxon>Echinostoma</taxon>
    </lineage>
</organism>
<name>A0A183AK01_9TREM</name>
<dbReference type="EMBL" id="UZAN01044396">
    <property type="protein sequence ID" value="VDP80687.1"/>
    <property type="molecule type" value="Genomic_DNA"/>
</dbReference>
<evidence type="ECO:0000313" key="2">
    <source>
        <dbReference type="EMBL" id="VDP80687.1"/>
    </source>
</evidence>
<feature type="region of interest" description="Disordered" evidence="1">
    <location>
        <begin position="78"/>
        <end position="107"/>
    </location>
</feature>
<proteinExistence type="predicted"/>
<dbReference type="AlphaFoldDB" id="A0A183AK01"/>
<protein>
    <submittedName>
        <fullName evidence="4">Zinc finger C2HC domain-containing protein 1B</fullName>
    </submittedName>
</protein>
<keyword evidence="3" id="KW-1185">Reference proteome</keyword>
<accession>A0A183AK01</accession>
<dbReference type="Proteomes" id="UP000272942">
    <property type="component" value="Unassembled WGS sequence"/>
</dbReference>
<feature type="region of interest" description="Disordered" evidence="1">
    <location>
        <begin position="1"/>
        <end position="28"/>
    </location>
</feature>
<evidence type="ECO:0000313" key="3">
    <source>
        <dbReference type="Proteomes" id="UP000272942"/>
    </source>
</evidence>
<dbReference type="OrthoDB" id="376357at2759"/>
<evidence type="ECO:0000313" key="4">
    <source>
        <dbReference type="WBParaSite" id="ECPE_0000730201-mRNA-1"/>
    </source>
</evidence>
<gene>
    <name evidence="2" type="ORF">ECPE_LOCUS7286</name>
</gene>